<proteinExistence type="predicted"/>
<organism evidence="2 3">
    <name type="scientific">Pseudomonas moraviensis</name>
    <dbReference type="NCBI Taxonomy" id="321662"/>
    <lineage>
        <taxon>Bacteria</taxon>
        <taxon>Pseudomonadati</taxon>
        <taxon>Pseudomonadota</taxon>
        <taxon>Gammaproteobacteria</taxon>
        <taxon>Pseudomonadales</taxon>
        <taxon>Pseudomonadaceae</taxon>
        <taxon>Pseudomonas</taxon>
    </lineage>
</organism>
<evidence type="ECO:0000313" key="2">
    <source>
        <dbReference type="EMBL" id="RON99622.1"/>
    </source>
</evidence>
<name>A0A423NMY4_9PSED</name>
<evidence type="ECO:0000313" key="3">
    <source>
        <dbReference type="Proteomes" id="UP000284207"/>
    </source>
</evidence>
<sequence>MTRDTKTEADKNGSAEQFINVELADLAVTFGLPAKRFQEELAKFGWGMILDEANRFAHMDEFDRMTELRKQNKERVRQDVHPTWAHLVQAAKEFLPHLASRVPGTPTTPPDRLTGYVYVLFDGITGLSKIGHTKTAGRRQRAQMGGHGSPIVNVVNVKVADCLAAETQCHEHFAQYRTNGEWFSAQLEEIIQYVDTELDWLGADYENQETLEHYIHHCQSGNREEAKAVLRKGRSRHSRFKPTSGGQAWGDI</sequence>
<dbReference type="AlphaFoldDB" id="A0A423NMY4"/>
<dbReference type="InterPro" id="IPR018306">
    <property type="entry name" value="Phage_T5_Orf172_DNA-bd"/>
</dbReference>
<gene>
    <name evidence="2" type="ORF">BK674_19530</name>
</gene>
<accession>A0A423NMY4</accession>
<protein>
    <recommendedName>
        <fullName evidence="1">Bacteriophage T5 Orf172 DNA-binding domain-containing protein</fullName>
    </recommendedName>
</protein>
<dbReference type="SMART" id="SM00974">
    <property type="entry name" value="T5orf172"/>
    <property type="match status" value="1"/>
</dbReference>
<dbReference type="Proteomes" id="UP000284207">
    <property type="component" value="Unassembled WGS sequence"/>
</dbReference>
<reference evidence="2 3" key="1">
    <citation type="submission" date="2016-10" db="EMBL/GenBank/DDBJ databases">
        <title>Comparative genome analysis of multiple Pseudomonas spp. focuses on biocontrol and plant growth promoting traits.</title>
        <authorList>
            <person name="Tao X.-Y."/>
            <person name="Taylor C.G."/>
        </authorList>
    </citation>
    <scope>NUCLEOTIDE SEQUENCE [LARGE SCALE GENOMIC DNA]</scope>
    <source>
        <strain evidence="2 3">36B3</strain>
    </source>
</reference>
<evidence type="ECO:0000259" key="1">
    <source>
        <dbReference type="SMART" id="SM00974"/>
    </source>
</evidence>
<dbReference type="RefSeq" id="WP_123419561.1">
    <property type="nucleotide sequence ID" value="NZ_JBIVJA010000018.1"/>
</dbReference>
<dbReference type="Pfam" id="PF13455">
    <property type="entry name" value="MUG113"/>
    <property type="match status" value="1"/>
</dbReference>
<comment type="caution">
    <text evidence="2">The sequence shown here is derived from an EMBL/GenBank/DDBJ whole genome shotgun (WGS) entry which is preliminary data.</text>
</comment>
<dbReference type="EMBL" id="MOCA01000006">
    <property type="protein sequence ID" value="RON99622.1"/>
    <property type="molecule type" value="Genomic_DNA"/>
</dbReference>
<feature type="domain" description="Bacteriophage T5 Orf172 DNA-binding" evidence="1">
    <location>
        <begin position="122"/>
        <end position="197"/>
    </location>
</feature>